<evidence type="ECO:0000313" key="3">
    <source>
        <dbReference type="EMBL" id="URW75635.1"/>
    </source>
</evidence>
<keyword evidence="1" id="KW-0732">Signal</keyword>
<proteinExistence type="predicted"/>
<dbReference type="Proteomes" id="UP001055580">
    <property type="component" value="Chromosome"/>
</dbReference>
<accession>A0ABY4TTA2</accession>
<dbReference type="RefSeq" id="WP_250752043.1">
    <property type="nucleotide sequence ID" value="NZ_CP098401.1"/>
</dbReference>
<gene>
    <name evidence="3" type="ORF">M9980_14120</name>
</gene>
<protein>
    <submittedName>
        <fullName evidence="3">DUF2807 domain-containing protein</fullName>
    </submittedName>
</protein>
<sequence length="233" mass="23558">MSRFPLRLLAVPLVLTAAPARADERSYMFSDFDRIRVEGPFEVIVGDAPSASVSAEGDARALDRLAVRVDGRTLVISPGVNGWGGYPGAAKTLPVVRVRGPMLRAATVLGNGRMTIDRLSGQRVDVGVSGAGSLTVAAIRADLVEATVIGSGALTVGGQALRARFRSNGPATIDAGALDVSALTVAAQGSGDGRYAARDTANIAADGQGSVTVAGTPSCTVRGSAPVSCGAAR</sequence>
<feature type="domain" description="Putative auto-transporter adhesin head GIN" evidence="2">
    <location>
        <begin position="31"/>
        <end position="217"/>
    </location>
</feature>
<reference evidence="3" key="1">
    <citation type="submission" date="2022-05" db="EMBL/GenBank/DDBJ databases">
        <title>Sphingomonas sp. strain RMG20 Genome sequencing and assembly.</title>
        <authorList>
            <person name="Kim I."/>
        </authorList>
    </citation>
    <scope>NUCLEOTIDE SEQUENCE</scope>
    <source>
        <strain evidence="3">RMG20</strain>
    </source>
</reference>
<name>A0ABY4TTA2_9SPHN</name>
<dbReference type="EMBL" id="CP098401">
    <property type="protein sequence ID" value="URW75635.1"/>
    <property type="molecule type" value="Genomic_DNA"/>
</dbReference>
<evidence type="ECO:0000313" key="4">
    <source>
        <dbReference type="Proteomes" id="UP001055580"/>
    </source>
</evidence>
<dbReference type="Pfam" id="PF10988">
    <property type="entry name" value="DUF2807"/>
    <property type="match status" value="1"/>
</dbReference>
<dbReference type="InterPro" id="IPR021255">
    <property type="entry name" value="DUF2807"/>
</dbReference>
<feature type="chain" id="PRO_5047547943" evidence="1">
    <location>
        <begin position="23"/>
        <end position="233"/>
    </location>
</feature>
<keyword evidence="4" id="KW-1185">Reference proteome</keyword>
<organism evidence="3 4">
    <name type="scientific">Sphingomonas donggukensis</name>
    <dbReference type="NCBI Taxonomy" id="2949093"/>
    <lineage>
        <taxon>Bacteria</taxon>
        <taxon>Pseudomonadati</taxon>
        <taxon>Pseudomonadota</taxon>
        <taxon>Alphaproteobacteria</taxon>
        <taxon>Sphingomonadales</taxon>
        <taxon>Sphingomonadaceae</taxon>
        <taxon>Sphingomonas</taxon>
    </lineage>
</organism>
<evidence type="ECO:0000259" key="2">
    <source>
        <dbReference type="Pfam" id="PF10988"/>
    </source>
</evidence>
<dbReference type="Gene3D" id="2.160.20.120">
    <property type="match status" value="1"/>
</dbReference>
<evidence type="ECO:0000256" key="1">
    <source>
        <dbReference type="SAM" id="SignalP"/>
    </source>
</evidence>
<feature type="signal peptide" evidence="1">
    <location>
        <begin position="1"/>
        <end position="22"/>
    </location>
</feature>